<feature type="signal peptide" evidence="2">
    <location>
        <begin position="1"/>
        <end position="20"/>
    </location>
</feature>
<reference evidence="4 5" key="1">
    <citation type="submission" date="2024-02" db="EMBL/GenBank/DDBJ databases">
        <title>De novo assembly and annotation of 12 fungi associated with fruit tree decline syndrome in Ontario, Canada.</title>
        <authorList>
            <person name="Sulman M."/>
            <person name="Ellouze W."/>
            <person name="Ilyukhin E."/>
        </authorList>
    </citation>
    <scope>NUCLEOTIDE SEQUENCE [LARGE SCALE GENOMIC DNA]</scope>
    <source>
        <strain evidence="4 5">M97-236</strain>
    </source>
</reference>
<protein>
    <recommendedName>
        <fullName evidence="3">DUF1996 domain-containing protein</fullName>
    </recommendedName>
</protein>
<keyword evidence="2" id="KW-0732">Signal</keyword>
<sequence length="507" mass="54671">MKSTTTFSVAAALLSGSAEAFWRMPCHSRTAFLRLDPIVDPGVASSHGHVIHGGSNFGESTTYEDLRASNCSSCQFSDDKSAYWTPSLHFAHTNGKTEVVPQVGGMLAYYLLLGDDIKPFPEGFEILAGDTRMRNFTGPVPDEPTSAWGAADMTQESLMQKSLGFNCLNYNKAPEGSRYRHFMPDKDFLDANCADGIRAEIFFPSCWNGKDVTSDDHKSHMAYPNLIDGGKCPEGYETRLPSLFYETIWNTYAFKGKSGQFIWSNGDPTGYGYHADFINGWNTDVLRSAVNDCTNLSGRVEDCPHFTSDLQTEAVQGECKIEDIPTALLDDDCGGPSDGLCGNVPVQYGPEYASELQPGATEKPSGGVSITSVAPVPTQTYAPARSKNSYGVSVYNVKTSTQPGPYNTDSLEIAEPSKAAKTSSKAAESSSKAAESSSKAAAPAVTPSPSLEDAADPAGSIISTKIYTEGGVVYEIAIEEVVVTTTVDAAYRRARRHAHAHRRRVIN</sequence>
<dbReference type="PANTHER" id="PTHR43662">
    <property type="match status" value="1"/>
</dbReference>
<evidence type="ECO:0000313" key="4">
    <source>
        <dbReference type="EMBL" id="KAL1601981.1"/>
    </source>
</evidence>
<evidence type="ECO:0000259" key="3">
    <source>
        <dbReference type="Pfam" id="PF09362"/>
    </source>
</evidence>
<dbReference type="Proteomes" id="UP001521222">
    <property type="component" value="Unassembled WGS sequence"/>
</dbReference>
<feature type="chain" id="PRO_5045201903" description="DUF1996 domain-containing protein" evidence="2">
    <location>
        <begin position="21"/>
        <end position="507"/>
    </location>
</feature>
<proteinExistence type="predicted"/>
<dbReference type="PANTHER" id="PTHR43662:SF7">
    <property type="entry name" value="DUF1996 DOMAIN-CONTAINING PROTEIN"/>
    <property type="match status" value="1"/>
</dbReference>
<evidence type="ECO:0000256" key="2">
    <source>
        <dbReference type="SAM" id="SignalP"/>
    </source>
</evidence>
<dbReference type="Pfam" id="PF09362">
    <property type="entry name" value="DUF1996"/>
    <property type="match status" value="1"/>
</dbReference>
<dbReference type="EMBL" id="JAKIXB020000015">
    <property type="protein sequence ID" value="KAL1601981.1"/>
    <property type="molecule type" value="Genomic_DNA"/>
</dbReference>
<evidence type="ECO:0000313" key="5">
    <source>
        <dbReference type="Proteomes" id="UP001521222"/>
    </source>
</evidence>
<organism evidence="4 5">
    <name type="scientific">Nothophoma quercina</name>
    <dbReference type="NCBI Taxonomy" id="749835"/>
    <lineage>
        <taxon>Eukaryota</taxon>
        <taxon>Fungi</taxon>
        <taxon>Dikarya</taxon>
        <taxon>Ascomycota</taxon>
        <taxon>Pezizomycotina</taxon>
        <taxon>Dothideomycetes</taxon>
        <taxon>Pleosporomycetidae</taxon>
        <taxon>Pleosporales</taxon>
        <taxon>Pleosporineae</taxon>
        <taxon>Didymellaceae</taxon>
        <taxon>Nothophoma</taxon>
    </lineage>
</organism>
<feature type="region of interest" description="Disordered" evidence="1">
    <location>
        <begin position="417"/>
        <end position="456"/>
    </location>
</feature>
<name>A0ABR3RC56_9PLEO</name>
<comment type="caution">
    <text evidence="4">The sequence shown here is derived from an EMBL/GenBank/DDBJ whole genome shotgun (WGS) entry which is preliminary data.</text>
</comment>
<accession>A0ABR3RC56</accession>
<evidence type="ECO:0000256" key="1">
    <source>
        <dbReference type="SAM" id="MobiDB-lite"/>
    </source>
</evidence>
<keyword evidence="5" id="KW-1185">Reference proteome</keyword>
<dbReference type="InterPro" id="IPR018535">
    <property type="entry name" value="DUF1996"/>
</dbReference>
<feature type="domain" description="DUF1996" evidence="3">
    <location>
        <begin position="36"/>
        <end position="281"/>
    </location>
</feature>
<feature type="compositionally biased region" description="Low complexity" evidence="1">
    <location>
        <begin position="417"/>
        <end position="444"/>
    </location>
</feature>
<gene>
    <name evidence="4" type="ORF">SLS59_005147</name>
</gene>